<gene>
    <name evidence="2" type="ORF">BQ2448_5449</name>
</gene>
<evidence type="ECO:0000256" key="1">
    <source>
        <dbReference type="SAM" id="MobiDB-lite"/>
    </source>
</evidence>
<reference evidence="3" key="1">
    <citation type="submission" date="2016-09" db="EMBL/GenBank/DDBJ databases">
        <authorList>
            <person name="Jeantristanb JTB J.-T."/>
            <person name="Ricardo R."/>
        </authorList>
    </citation>
    <scope>NUCLEOTIDE SEQUENCE [LARGE SCALE GENOMIC DNA]</scope>
</reference>
<keyword evidence="3" id="KW-1185">Reference proteome</keyword>
<sequence>MSGSSSQEAPIATPTPPTPVTIHPDTPTPHFDVDEMRRIFEAEQRRDDEQLNALLAEFDTLMRDFDVWSHAYISRRAIEDQMELGNMAQVLAKEEERNRIFMRSIVSAVEAYRQNKIDVSPSPTQD</sequence>
<dbReference type="OrthoDB" id="2537878at2759"/>
<dbReference type="AlphaFoldDB" id="A0A238F9I1"/>
<name>A0A238F9I1_9BASI</name>
<evidence type="ECO:0000313" key="2">
    <source>
        <dbReference type="EMBL" id="SCV67838.1"/>
    </source>
</evidence>
<proteinExistence type="predicted"/>
<protein>
    <submittedName>
        <fullName evidence="2">BQ2448_5449 protein</fullName>
    </submittedName>
</protein>
<feature type="region of interest" description="Disordered" evidence="1">
    <location>
        <begin position="1"/>
        <end position="31"/>
    </location>
</feature>
<organism evidence="2 3">
    <name type="scientific">Microbotryum intermedium</name>
    <dbReference type="NCBI Taxonomy" id="269621"/>
    <lineage>
        <taxon>Eukaryota</taxon>
        <taxon>Fungi</taxon>
        <taxon>Dikarya</taxon>
        <taxon>Basidiomycota</taxon>
        <taxon>Pucciniomycotina</taxon>
        <taxon>Microbotryomycetes</taxon>
        <taxon>Microbotryales</taxon>
        <taxon>Microbotryaceae</taxon>
        <taxon>Microbotryum</taxon>
    </lineage>
</organism>
<dbReference type="Proteomes" id="UP000198372">
    <property type="component" value="Unassembled WGS sequence"/>
</dbReference>
<evidence type="ECO:0000313" key="3">
    <source>
        <dbReference type="Proteomes" id="UP000198372"/>
    </source>
</evidence>
<accession>A0A238F9I1</accession>
<dbReference type="EMBL" id="FMSP01000002">
    <property type="protein sequence ID" value="SCV67838.1"/>
    <property type="molecule type" value="Genomic_DNA"/>
</dbReference>
<feature type="compositionally biased region" description="Low complexity" evidence="1">
    <location>
        <begin position="20"/>
        <end position="30"/>
    </location>
</feature>